<evidence type="ECO:0000313" key="2">
    <source>
        <dbReference type="EMBL" id="KRL83336.1"/>
    </source>
</evidence>
<keyword evidence="3" id="KW-1185">Reference proteome</keyword>
<accession>A0A0R1TX32</accession>
<dbReference type="eggNOG" id="COG4814">
    <property type="taxonomic scope" value="Bacteria"/>
</dbReference>
<dbReference type="AlphaFoldDB" id="A0A0R1TX32"/>
<proteinExistence type="predicted"/>
<sequence length="287" mass="32692">MKKWIWGSLGVILIGAVILQVLLLWGTSEQPLRTDNLHSNLEYSDVPTLLIPGWGGNAWTYRKLITSYQKQNVAQKTMTIHVTPTGKVKVKGTVAKKKNALIQLIFDWNYTKDYQPQTVWLTSVLKVLHDKYHVTRLNIVAHSWGGSAFVHAMADSKSLQREISFPKVILLGTPVDEGVDEGVSYTKAQKQKTTDQNYEQLIKKFQKFSPASTITFYNLMGSIDGEQTDGSVPNVQSMFLKNLLHSDWARYYQAVYANTDHTALHQRKKILENIMQILWSKRALVQK</sequence>
<dbReference type="InterPro" id="IPR010315">
    <property type="entry name" value="DUF915_hydro-like"/>
</dbReference>
<dbReference type="SUPFAM" id="SSF53474">
    <property type="entry name" value="alpha/beta-Hydrolases"/>
    <property type="match status" value="1"/>
</dbReference>
<dbReference type="EMBL" id="AZFT01000053">
    <property type="protein sequence ID" value="KRL83336.1"/>
    <property type="molecule type" value="Genomic_DNA"/>
</dbReference>
<comment type="caution">
    <text evidence="2">The sequence shown here is derived from an EMBL/GenBank/DDBJ whole genome shotgun (WGS) entry which is preliminary data.</text>
</comment>
<dbReference type="PATRIC" id="fig|1423724.4.peg.622"/>
<evidence type="ECO:0008006" key="4">
    <source>
        <dbReference type="Google" id="ProtNLM"/>
    </source>
</evidence>
<keyword evidence="1" id="KW-0812">Transmembrane</keyword>
<feature type="transmembrane region" description="Helical" evidence="1">
    <location>
        <begin position="6"/>
        <end position="25"/>
    </location>
</feature>
<dbReference type="STRING" id="1423724.FC32_GL000586"/>
<reference evidence="2 3" key="1">
    <citation type="journal article" date="2015" name="Genome Announc.">
        <title>Expanding the biotechnology potential of lactobacilli through comparative genomics of 213 strains and associated genera.</title>
        <authorList>
            <person name="Sun Z."/>
            <person name="Harris H.M."/>
            <person name="McCann A."/>
            <person name="Guo C."/>
            <person name="Argimon S."/>
            <person name="Zhang W."/>
            <person name="Yang X."/>
            <person name="Jeffery I.B."/>
            <person name="Cooney J.C."/>
            <person name="Kagawa T.F."/>
            <person name="Liu W."/>
            <person name="Song Y."/>
            <person name="Salvetti E."/>
            <person name="Wrobel A."/>
            <person name="Rasinkangas P."/>
            <person name="Parkhill J."/>
            <person name="Rea M.C."/>
            <person name="O'Sullivan O."/>
            <person name="Ritari J."/>
            <person name="Douillard F.P."/>
            <person name="Paul Ross R."/>
            <person name="Yang R."/>
            <person name="Briner A.E."/>
            <person name="Felis G.E."/>
            <person name="de Vos W.M."/>
            <person name="Barrangou R."/>
            <person name="Klaenhammer T.R."/>
            <person name="Caufield P.W."/>
            <person name="Cui Y."/>
            <person name="Zhang H."/>
            <person name="O'Toole P.W."/>
        </authorList>
    </citation>
    <scope>NUCLEOTIDE SEQUENCE [LARGE SCALE GENOMIC DNA]</scope>
    <source>
        <strain evidence="2 3">DSM 16634</strain>
    </source>
</reference>
<dbReference type="InterPro" id="IPR029058">
    <property type="entry name" value="AB_hydrolase_fold"/>
</dbReference>
<dbReference type="OrthoDB" id="2301165at2"/>
<evidence type="ECO:0000256" key="1">
    <source>
        <dbReference type="SAM" id="Phobius"/>
    </source>
</evidence>
<protein>
    <recommendedName>
        <fullName evidence="4">Alpha/beta hydrolase</fullName>
    </recommendedName>
</protein>
<dbReference type="Gene3D" id="3.40.50.1820">
    <property type="entry name" value="alpha/beta hydrolase"/>
    <property type="match status" value="1"/>
</dbReference>
<keyword evidence="1" id="KW-0472">Membrane</keyword>
<dbReference type="RefSeq" id="WP_025086468.1">
    <property type="nucleotide sequence ID" value="NZ_AZFT01000053.1"/>
</dbReference>
<keyword evidence="1" id="KW-1133">Transmembrane helix</keyword>
<evidence type="ECO:0000313" key="3">
    <source>
        <dbReference type="Proteomes" id="UP000051324"/>
    </source>
</evidence>
<dbReference type="Proteomes" id="UP000051324">
    <property type="component" value="Unassembled WGS sequence"/>
</dbReference>
<organism evidence="2 3">
    <name type="scientific">Ligilactobacillus apodemi DSM 16634 = JCM 16172</name>
    <dbReference type="NCBI Taxonomy" id="1423724"/>
    <lineage>
        <taxon>Bacteria</taxon>
        <taxon>Bacillati</taxon>
        <taxon>Bacillota</taxon>
        <taxon>Bacilli</taxon>
        <taxon>Lactobacillales</taxon>
        <taxon>Lactobacillaceae</taxon>
        <taxon>Ligilactobacillus</taxon>
    </lineage>
</organism>
<dbReference type="Pfam" id="PF06028">
    <property type="entry name" value="DUF915"/>
    <property type="match status" value="1"/>
</dbReference>
<gene>
    <name evidence="2" type="ORF">FC32_GL000586</name>
</gene>
<name>A0A0R1TX32_9LACO</name>